<organism evidence="6">
    <name type="scientific">Anopheles coluzzii</name>
    <name type="common">African malaria mosquito</name>
    <dbReference type="NCBI Taxonomy" id="1518534"/>
    <lineage>
        <taxon>Eukaryota</taxon>
        <taxon>Metazoa</taxon>
        <taxon>Ecdysozoa</taxon>
        <taxon>Arthropoda</taxon>
        <taxon>Hexapoda</taxon>
        <taxon>Insecta</taxon>
        <taxon>Pterygota</taxon>
        <taxon>Neoptera</taxon>
        <taxon>Endopterygota</taxon>
        <taxon>Diptera</taxon>
        <taxon>Nematocera</taxon>
        <taxon>Culicoidea</taxon>
        <taxon>Culicidae</taxon>
        <taxon>Anophelinae</taxon>
        <taxon>Anopheles</taxon>
    </lineage>
</organism>
<dbReference type="PANTHER" id="PTHR31383">
    <property type="entry name" value="OXIDATIVE STRESS-RESPONSE SERINE-RICH PROTEIN 1"/>
    <property type="match status" value="1"/>
</dbReference>
<dbReference type="EnsemblMetazoa" id="ACOM039980-RA">
    <property type="protein sequence ID" value="ACOM039980-PA.1"/>
    <property type="gene ID" value="ACOM039980"/>
</dbReference>
<evidence type="ECO:0000256" key="3">
    <source>
        <dbReference type="ARBA" id="ARBA00029721"/>
    </source>
</evidence>
<keyword evidence="2" id="KW-0597">Phosphoprotein</keyword>
<evidence type="ECO:0000256" key="4">
    <source>
        <dbReference type="ARBA" id="ARBA00031405"/>
    </source>
</evidence>
<evidence type="ECO:0000256" key="2">
    <source>
        <dbReference type="ARBA" id="ARBA00022553"/>
    </source>
</evidence>
<proteinExistence type="predicted"/>
<reference evidence="6" key="1">
    <citation type="submission" date="2022-08" db="UniProtKB">
        <authorList>
            <consortium name="EnsemblMetazoa"/>
        </authorList>
    </citation>
    <scope>IDENTIFICATION</scope>
</reference>
<feature type="compositionally biased region" description="Low complexity" evidence="5">
    <location>
        <begin position="286"/>
        <end position="300"/>
    </location>
</feature>
<dbReference type="GO" id="GO:0070301">
    <property type="term" value="P:cellular response to hydrogen peroxide"/>
    <property type="evidence" value="ECO:0007669"/>
    <property type="project" value="TreeGrafter"/>
</dbReference>
<dbReference type="Proteomes" id="UP000075882">
    <property type="component" value="Unassembled WGS sequence"/>
</dbReference>
<dbReference type="PANTHER" id="PTHR31383:SF2">
    <property type="entry name" value="OXIDATIVE STRESS-RESPONSIVE SERINE-RICH PROTEIN 1"/>
    <property type="match status" value="1"/>
</dbReference>
<evidence type="ECO:0000313" key="6">
    <source>
        <dbReference type="EnsemblMetazoa" id="ACOM039980-PA.1"/>
    </source>
</evidence>
<feature type="region of interest" description="Disordered" evidence="5">
    <location>
        <begin position="271"/>
        <end position="370"/>
    </location>
</feature>
<protein>
    <recommendedName>
        <fullName evidence="1">Oxidative stress-responsive serine-rich protein 1</fullName>
    </recommendedName>
    <alternativeName>
        <fullName evidence="4">Oxidative stress-responsive protein 1</fullName>
    </alternativeName>
    <alternativeName>
        <fullName evidence="3">Peroxide-inducible transcript 1 protein</fullName>
    </alternativeName>
</protein>
<dbReference type="InterPro" id="IPR008494">
    <property type="entry name" value="DUF776"/>
</dbReference>
<dbReference type="VEuPathDB" id="VectorBase:ACON2_042068"/>
<accession>A0A8W7PYR8</accession>
<feature type="compositionally biased region" description="Low complexity" evidence="5">
    <location>
        <begin position="346"/>
        <end position="370"/>
    </location>
</feature>
<sequence>LPSKQNICKKKLNLNVSKRGSQPYQWLCEFSTISTHHHDKLSQKKDKDKMASEIDEQLRLEDTLKTLEQLHADPSTRSKLPSLTGKNPFRTELDSGGETRLKDRQLIRKIFGNRCECGAERAPLAATTLHHGKHSASMHLEHGIRNQPTFKHKHRTDRKTIVRDSMLRNIGRCVHQNLRKAMANEGNASVVQAGAALKPSLSETNLTKCFANEASDDLLDFRLLIAQCNELSPAVAGSCSYRPVDEEAPNYTHNSFRALRSTELTWQQLSRTTASARHNRKRQLKKSNSTSSLDSDGSGSAEAHFKGSRTRCGTSQGSVTPPDGGDGGLGMASLLPALPSGSATVPGAPNGSPLAGGSSGSSNGAAPSASSSAAASCSQQARLNAMPCDVTIDEMASYFETLVYIPKKMSTMAEMMYI</sequence>
<evidence type="ECO:0000256" key="5">
    <source>
        <dbReference type="SAM" id="MobiDB-lite"/>
    </source>
</evidence>
<dbReference type="AlphaFoldDB" id="A0A8W7PYR8"/>
<feature type="region of interest" description="Disordered" evidence="5">
    <location>
        <begin position="70"/>
        <end position="97"/>
    </location>
</feature>
<evidence type="ECO:0000256" key="1">
    <source>
        <dbReference type="ARBA" id="ARBA00015005"/>
    </source>
</evidence>
<name>A0A8W7PYR8_ANOCL</name>